<feature type="transmembrane region" description="Helical" evidence="1">
    <location>
        <begin position="45"/>
        <end position="62"/>
    </location>
</feature>
<organism evidence="2 3">
    <name type="scientific">Lophiotrema nucula</name>
    <dbReference type="NCBI Taxonomy" id="690887"/>
    <lineage>
        <taxon>Eukaryota</taxon>
        <taxon>Fungi</taxon>
        <taxon>Dikarya</taxon>
        <taxon>Ascomycota</taxon>
        <taxon>Pezizomycotina</taxon>
        <taxon>Dothideomycetes</taxon>
        <taxon>Pleosporomycetidae</taxon>
        <taxon>Pleosporales</taxon>
        <taxon>Lophiotremataceae</taxon>
        <taxon>Lophiotrema</taxon>
    </lineage>
</organism>
<dbReference type="AlphaFoldDB" id="A0A6A5ZCH0"/>
<name>A0A6A5ZCH0_9PLEO</name>
<gene>
    <name evidence="2" type="ORF">BDV96DRAFT_42081</name>
</gene>
<dbReference type="EMBL" id="ML977321">
    <property type="protein sequence ID" value="KAF2116078.1"/>
    <property type="molecule type" value="Genomic_DNA"/>
</dbReference>
<feature type="transmembrane region" description="Helical" evidence="1">
    <location>
        <begin position="20"/>
        <end position="38"/>
    </location>
</feature>
<keyword evidence="1" id="KW-1133">Transmembrane helix</keyword>
<proteinExistence type="predicted"/>
<protein>
    <submittedName>
        <fullName evidence="2">Uncharacterized protein</fullName>
    </submittedName>
</protein>
<accession>A0A6A5ZCH0</accession>
<reference evidence="2" key="1">
    <citation type="journal article" date="2020" name="Stud. Mycol.">
        <title>101 Dothideomycetes genomes: a test case for predicting lifestyles and emergence of pathogens.</title>
        <authorList>
            <person name="Haridas S."/>
            <person name="Albert R."/>
            <person name="Binder M."/>
            <person name="Bloem J."/>
            <person name="Labutti K."/>
            <person name="Salamov A."/>
            <person name="Andreopoulos B."/>
            <person name="Baker S."/>
            <person name="Barry K."/>
            <person name="Bills G."/>
            <person name="Bluhm B."/>
            <person name="Cannon C."/>
            <person name="Castanera R."/>
            <person name="Culley D."/>
            <person name="Daum C."/>
            <person name="Ezra D."/>
            <person name="Gonzalez J."/>
            <person name="Henrissat B."/>
            <person name="Kuo A."/>
            <person name="Liang C."/>
            <person name="Lipzen A."/>
            <person name="Lutzoni F."/>
            <person name="Magnuson J."/>
            <person name="Mondo S."/>
            <person name="Nolan M."/>
            <person name="Ohm R."/>
            <person name="Pangilinan J."/>
            <person name="Park H.-J."/>
            <person name="Ramirez L."/>
            <person name="Alfaro M."/>
            <person name="Sun H."/>
            <person name="Tritt A."/>
            <person name="Yoshinaga Y."/>
            <person name="Zwiers L.-H."/>
            <person name="Turgeon B."/>
            <person name="Goodwin S."/>
            <person name="Spatafora J."/>
            <person name="Crous P."/>
            <person name="Grigoriev I."/>
        </authorList>
    </citation>
    <scope>NUCLEOTIDE SEQUENCE</scope>
    <source>
        <strain evidence="2">CBS 627.86</strain>
    </source>
</reference>
<evidence type="ECO:0000313" key="3">
    <source>
        <dbReference type="Proteomes" id="UP000799770"/>
    </source>
</evidence>
<keyword evidence="3" id="KW-1185">Reference proteome</keyword>
<evidence type="ECO:0000256" key="1">
    <source>
        <dbReference type="SAM" id="Phobius"/>
    </source>
</evidence>
<dbReference type="Proteomes" id="UP000799770">
    <property type="component" value="Unassembled WGS sequence"/>
</dbReference>
<keyword evidence="1" id="KW-0812">Transmembrane</keyword>
<evidence type="ECO:0000313" key="2">
    <source>
        <dbReference type="EMBL" id="KAF2116078.1"/>
    </source>
</evidence>
<keyword evidence="1" id="KW-0472">Membrane</keyword>
<sequence length="159" mass="17537">MAAVRLPSHLVPVSTSSRNFDLGLLWSTLSSVMVAANVGLEFRDIVVIFVVAFVLFLVVTWSKSHPAQPPLHCKPSTMLKACVQFPCAQFSYLLVQSRSYDLFFPVGCFLKNPPCERARVSGRNRKNILDGSLRNLSPSCSCVHGQWPCTVLHEGDGES</sequence>